<dbReference type="Proteomes" id="UP000298805">
    <property type="component" value="Chromosome"/>
</dbReference>
<gene>
    <name evidence="5" type="ORF">C6V80_05940</name>
    <name evidence="6" type="ORF">EDC58_0239</name>
</gene>
<reference evidence="5" key="3">
    <citation type="submission" date="2019-06" db="EMBL/GenBank/DDBJ databases">
        <title>A comparative analysis of the Nautiliaceae.</title>
        <authorList>
            <person name="Grosche A."/>
            <person name="Smedile F."/>
            <person name="Vetriani C."/>
        </authorList>
    </citation>
    <scope>NUCLEOTIDE SEQUENCE</scope>
    <source>
        <strain evidence="5">TB6</strain>
    </source>
</reference>
<dbReference type="Pfam" id="PF00990">
    <property type="entry name" value="GGDEF"/>
    <property type="match status" value="1"/>
</dbReference>
<keyword evidence="3" id="KW-1133">Transmembrane helix</keyword>
<evidence type="ECO:0000256" key="3">
    <source>
        <dbReference type="SAM" id="Phobius"/>
    </source>
</evidence>
<dbReference type="InterPro" id="IPR029787">
    <property type="entry name" value="Nucleotide_cyclase"/>
</dbReference>
<evidence type="ECO:0000259" key="4">
    <source>
        <dbReference type="PROSITE" id="PS50887"/>
    </source>
</evidence>
<evidence type="ECO:0000313" key="5">
    <source>
        <dbReference type="EMBL" id="QCI28516.1"/>
    </source>
</evidence>
<dbReference type="EC" id="2.7.7.65" evidence="1"/>
<dbReference type="EMBL" id="CP027432">
    <property type="protein sequence ID" value="QCI28516.1"/>
    <property type="molecule type" value="Genomic_DNA"/>
</dbReference>
<evidence type="ECO:0000313" key="7">
    <source>
        <dbReference type="Proteomes" id="UP000272781"/>
    </source>
</evidence>
<name>A0AAJ4UYI2_9BACT</name>
<dbReference type="Gene3D" id="3.30.70.270">
    <property type="match status" value="1"/>
</dbReference>
<reference evidence="8" key="1">
    <citation type="submission" date="2018-03" db="EMBL/GenBank/DDBJ databases">
        <title>A comparative analysis of the Nautiliaceae.</title>
        <authorList>
            <person name="Grosche A."/>
            <person name="Smedile F."/>
            <person name="Vetriani C."/>
        </authorList>
    </citation>
    <scope>NUCLEOTIDE SEQUENCE [LARGE SCALE GENOMIC DNA]</scope>
    <source>
        <strain evidence="8">TB6</strain>
    </source>
</reference>
<dbReference type="InterPro" id="IPR050469">
    <property type="entry name" value="Diguanylate_Cyclase"/>
</dbReference>
<reference evidence="6 7" key="2">
    <citation type="submission" date="2018-11" db="EMBL/GenBank/DDBJ databases">
        <title>Genomic Encyclopedia of Type Strains, Phase IV (KMG-IV): sequencing the most valuable type-strain genomes for metagenomic binning, comparative biology and taxonomic classification.</title>
        <authorList>
            <person name="Goeker M."/>
        </authorList>
    </citation>
    <scope>NUCLEOTIDE SEQUENCE [LARGE SCALE GENOMIC DNA]</scope>
    <source>
        <strain evidence="6 7">DSM 27783</strain>
    </source>
</reference>
<evidence type="ECO:0000256" key="1">
    <source>
        <dbReference type="ARBA" id="ARBA00012528"/>
    </source>
</evidence>
<dbReference type="PROSITE" id="PS50887">
    <property type="entry name" value="GGDEF"/>
    <property type="match status" value="1"/>
</dbReference>
<feature type="domain" description="GGDEF" evidence="4">
    <location>
        <begin position="224"/>
        <end position="352"/>
    </location>
</feature>
<dbReference type="AlphaFoldDB" id="A0AAJ4UYI2"/>
<dbReference type="InterPro" id="IPR000160">
    <property type="entry name" value="GGDEF_dom"/>
</dbReference>
<dbReference type="SUPFAM" id="SSF55073">
    <property type="entry name" value="Nucleotide cyclase"/>
    <property type="match status" value="1"/>
</dbReference>
<dbReference type="PANTHER" id="PTHR45138:SF9">
    <property type="entry name" value="DIGUANYLATE CYCLASE DGCM-RELATED"/>
    <property type="match status" value="1"/>
</dbReference>
<protein>
    <recommendedName>
        <fullName evidence="1">diguanylate cyclase</fullName>
        <ecNumber evidence="1">2.7.7.65</ecNumber>
    </recommendedName>
</protein>
<dbReference type="SMART" id="SM00267">
    <property type="entry name" value="GGDEF"/>
    <property type="match status" value="1"/>
</dbReference>
<keyword evidence="3" id="KW-0812">Transmembrane</keyword>
<dbReference type="RefSeq" id="WP_123351672.1">
    <property type="nucleotide sequence ID" value="NZ_CP027432.2"/>
</dbReference>
<feature type="transmembrane region" description="Helical" evidence="3">
    <location>
        <begin position="164"/>
        <end position="186"/>
    </location>
</feature>
<sequence length="356" mass="41563">MFRLKILLKNTGASSVIIALLFVIFAIIVANGYFIVHSLNKYTKYDSLLINKLGQIRGNIQRYTKFKIIKDSQKLNQIKNNIEFDFKTIKMLIDNFPETIPEKYRIKFYDIYTNLYSLWQDIEETKELNALIKKSEKAWKIADKITAMMQNISEKKIEIISKRFSLASMLAAASILILILFVYRVIRVGLERTSITDSLTGLYNRLFFNEQIVYNIEKYNRYGEPFSMMMFDIDNFKLINDTYGHNEGDRVLKEIAHIIKKTIRKTDLPFRYGGEEFVIIFPKTKITSANIIAQRIKKEIEENINVYDHPITISGAVGEYQDEGIYKFIQKIDNKLYEAKRTGKNKVLLATSKTKI</sequence>
<dbReference type="GO" id="GO:0052621">
    <property type="term" value="F:diguanylate cyclase activity"/>
    <property type="evidence" value="ECO:0007669"/>
    <property type="project" value="UniProtKB-EC"/>
</dbReference>
<dbReference type="NCBIfam" id="TIGR00254">
    <property type="entry name" value="GGDEF"/>
    <property type="match status" value="1"/>
</dbReference>
<keyword evidence="3" id="KW-0472">Membrane</keyword>
<keyword evidence="8" id="KW-1185">Reference proteome</keyword>
<dbReference type="EMBL" id="RJVK01000001">
    <property type="protein sequence ID" value="ROR40759.1"/>
    <property type="molecule type" value="Genomic_DNA"/>
</dbReference>
<dbReference type="GO" id="GO:1902201">
    <property type="term" value="P:negative regulation of bacterial-type flagellum-dependent cell motility"/>
    <property type="evidence" value="ECO:0007669"/>
    <property type="project" value="TreeGrafter"/>
</dbReference>
<comment type="catalytic activity">
    <reaction evidence="2">
        <text>2 GTP = 3',3'-c-di-GMP + 2 diphosphate</text>
        <dbReference type="Rhea" id="RHEA:24898"/>
        <dbReference type="ChEBI" id="CHEBI:33019"/>
        <dbReference type="ChEBI" id="CHEBI:37565"/>
        <dbReference type="ChEBI" id="CHEBI:58805"/>
        <dbReference type="EC" id="2.7.7.65"/>
    </reaction>
</comment>
<evidence type="ECO:0000313" key="8">
    <source>
        <dbReference type="Proteomes" id="UP000298805"/>
    </source>
</evidence>
<evidence type="ECO:0000256" key="2">
    <source>
        <dbReference type="ARBA" id="ARBA00034247"/>
    </source>
</evidence>
<dbReference type="Proteomes" id="UP000272781">
    <property type="component" value="Unassembled WGS sequence"/>
</dbReference>
<dbReference type="FunFam" id="3.30.70.270:FF:000001">
    <property type="entry name" value="Diguanylate cyclase domain protein"/>
    <property type="match status" value="1"/>
</dbReference>
<dbReference type="InterPro" id="IPR043128">
    <property type="entry name" value="Rev_trsase/Diguanyl_cyclase"/>
</dbReference>
<proteinExistence type="predicted"/>
<dbReference type="PANTHER" id="PTHR45138">
    <property type="entry name" value="REGULATORY COMPONENTS OF SENSORY TRANSDUCTION SYSTEM"/>
    <property type="match status" value="1"/>
</dbReference>
<evidence type="ECO:0000313" key="6">
    <source>
        <dbReference type="EMBL" id="ROR40759.1"/>
    </source>
</evidence>
<dbReference type="CDD" id="cd01949">
    <property type="entry name" value="GGDEF"/>
    <property type="match status" value="1"/>
</dbReference>
<feature type="transmembrane region" description="Helical" evidence="3">
    <location>
        <begin position="12"/>
        <end position="36"/>
    </location>
</feature>
<dbReference type="GO" id="GO:0043709">
    <property type="term" value="P:cell adhesion involved in single-species biofilm formation"/>
    <property type="evidence" value="ECO:0007669"/>
    <property type="project" value="TreeGrafter"/>
</dbReference>
<accession>A0AAJ4UYI2</accession>
<organism evidence="6 7">
    <name type="scientific">Caminibacter pacificus</name>
    <dbReference type="NCBI Taxonomy" id="1424653"/>
    <lineage>
        <taxon>Bacteria</taxon>
        <taxon>Pseudomonadati</taxon>
        <taxon>Campylobacterota</taxon>
        <taxon>Epsilonproteobacteria</taxon>
        <taxon>Nautiliales</taxon>
        <taxon>Nautiliaceae</taxon>
        <taxon>Caminibacter</taxon>
    </lineage>
</organism>
<dbReference type="GO" id="GO:0005886">
    <property type="term" value="C:plasma membrane"/>
    <property type="evidence" value="ECO:0007669"/>
    <property type="project" value="TreeGrafter"/>
</dbReference>